<name>A0A418WEZ0_9PROT</name>
<feature type="compositionally biased region" description="Pro residues" evidence="1">
    <location>
        <begin position="160"/>
        <end position="170"/>
    </location>
</feature>
<dbReference type="SUPFAM" id="SSF47473">
    <property type="entry name" value="EF-hand"/>
    <property type="match status" value="1"/>
</dbReference>
<feature type="compositionally biased region" description="Pro residues" evidence="1">
    <location>
        <begin position="54"/>
        <end position="63"/>
    </location>
</feature>
<feature type="domain" description="EF-hand" evidence="2">
    <location>
        <begin position="202"/>
        <end position="234"/>
    </location>
</feature>
<accession>A0A418WEZ0</accession>
<proteinExistence type="predicted"/>
<dbReference type="PROSITE" id="PS00018">
    <property type="entry name" value="EF_HAND_1"/>
    <property type="match status" value="2"/>
</dbReference>
<dbReference type="Proteomes" id="UP000284605">
    <property type="component" value="Unassembled WGS sequence"/>
</dbReference>
<reference evidence="3 4" key="1">
    <citation type="submission" date="2018-09" db="EMBL/GenBank/DDBJ databases">
        <authorList>
            <person name="Zhu H."/>
        </authorList>
    </citation>
    <scope>NUCLEOTIDE SEQUENCE [LARGE SCALE GENOMIC DNA]</scope>
    <source>
        <strain evidence="3 4">K1W22B-8</strain>
    </source>
</reference>
<dbReference type="Pfam" id="PF13202">
    <property type="entry name" value="EF-hand_5"/>
    <property type="match status" value="2"/>
</dbReference>
<dbReference type="InterPro" id="IPR002048">
    <property type="entry name" value="EF_hand_dom"/>
</dbReference>
<feature type="region of interest" description="Disordered" evidence="1">
    <location>
        <begin position="38"/>
        <end position="67"/>
    </location>
</feature>
<keyword evidence="4" id="KW-1185">Reference proteome</keyword>
<gene>
    <name evidence="3" type="ORF">D3874_17425</name>
</gene>
<dbReference type="GO" id="GO:0005509">
    <property type="term" value="F:calcium ion binding"/>
    <property type="evidence" value="ECO:0007669"/>
    <property type="project" value="InterPro"/>
</dbReference>
<dbReference type="InterPro" id="IPR011992">
    <property type="entry name" value="EF-hand-dom_pair"/>
</dbReference>
<evidence type="ECO:0000313" key="4">
    <source>
        <dbReference type="Proteomes" id="UP000284605"/>
    </source>
</evidence>
<evidence type="ECO:0000259" key="2">
    <source>
        <dbReference type="PROSITE" id="PS50222"/>
    </source>
</evidence>
<sequence length="234" mass="24587">MCRFDRGVFLIMTIRSSTVAGALLAGFLTLGGLTACGGDSPSSTRHGPPRTVLSPPPLRPPPVSLAGEVLDSTPDVACWPATHAWFKATDTNGNGKLELPEIQADSARFFARIDANGDHALTSSELTAYREAAAPSAYRDQPAPPARRSAGDSPMTADQPPSPGSAPPPGSRTERRDSGLLAQPDPVMAADTNLDFRVTPEELADRVKSRVAKLDTNQDGALDSAELAAYCPPE</sequence>
<dbReference type="EMBL" id="QYUK01000011">
    <property type="protein sequence ID" value="RJF88564.1"/>
    <property type="molecule type" value="Genomic_DNA"/>
</dbReference>
<dbReference type="PROSITE" id="PS50222">
    <property type="entry name" value="EF_HAND_2"/>
    <property type="match status" value="1"/>
</dbReference>
<comment type="caution">
    <text evidence="3">The sequence shown here is derived from an EMBL/GenBank/DDBJ whole genome shotgun (WGS) entry which is preliminary data.</text>
</comment>
<dbReference type="InterPro" id="IPR018247">
    <property type="entry name" value="EF_Hand_1_Ca_BS"/>
</dbReference>
<evidence type="ECO:0000256" key="1">
    <source>
        <dbReference type="SAM" id="MobiDB-lite"/>
    </source>
</evidence>
<evidence type="ECO:0000313" key="3">
    <source>
        <dbReference type="EMBL" id="RJF88564.1"/>
    </source>
</evidence>
<dbReference type="Gene3D" id="1.10.238.10">
    <property type="entry name" value="EF-hand"/>
    <property type="match status" value="1"/>
</dbReference>
<feature type="region of interest" description="Disordered" evidence="1">
    <location>
        <begin position="134"/>
        <end position="194"/>
    </location>
</feature>
<protein>
    <recommendedName>
        <fullName evidence="2">EF-hand domain-containing protein</fullName>
    </recommendedName>
</protein>
<organism evidence="3 4">
    <name type="scientific">Oleomonas cavernae</name>
    <dbReference type="NCBI Taxonomy" id="2320859"/>
    <lineage>
        <taxon>Bacteria</taxon>
        <taxon>Pseudomonadati</taxon>
        <taxon>Pseudomonadota</taxon>
        <taxon>Alphaproteobacteria</taxon>
        <taxon>Acetobacterales</taxon>
        <taxon>Acetobacteraceae</taxon>
        <taxon>Oleomonas</taxon>
    </lineage>
</organism>
<dbReference type="AlphaFoldDB" id="A0A418WEZ0"/>